<evidence type="ECO:0000256" key="1">
    <source>
        <dbReference type="SAM" id="MobiDB-lite"/>
    </source>
</evidence>
<comment type="caution">
    <text evidence="2">The sequence shown here is derived from an EMBL/GenBank/DDBJ whole genome shotgun (WGS) entry which is preliminary data.</text>
</comment>
<feature type="compositionally biased region" description="Basic and acidic residues" evidence="1">
    <location>
        <begin position="17"/>
        <end position="28"/>
    </location>
</feature>
<proteinExistence type="predicted"/>
<gene>
    <name evidence="2" type="ORF">ACH5RR_024851</name>
</gene>
<keyword evidence="3" id="KW-1185">Reference proteome</keyword>
<dbReference type="Proteomes" id="UP001630127">
    <property type="component" value="Unassembled WGS sequence"/>
</dbReference>
<sequence length="104" mass="12018">MGDWMEFDSINKKKRAESHNETEERDQVWKPPLQGIVNKNIDAFLNSQKSRAGWGAAARDWKGDVRCIWAWPEHLRAGSELEESLKIRQALVAARIKGWKAIEM</sequence>
<accession>A0ABD2YZ16</accession>
<dbReference type="EMBL" id="JBJUIK010000011">
    <property type="protein sequence ID" value="KAL3512134.1"/>
    <property type="molecule type" value="Genomic_DNA"/>
</dbReference>
<feature type="region of interest" description="Disordered" evidence="1">
    <location>
        <begin position="1"/>
        <end position="28"/>
    </location>
</feature>
<evidence type="ECO:0000313" key="2">
    <source>
        <dbReference type="EMBL" id="KAL3512134.1"/>
    </source>
</evidence>
<evidence type="ECO:0008006" key="4">
    <source>
        <dbReference type="Google" id="ProtNLM"/>
    </source>
</evidence>
<organism evidence="2 3">
    <name type="scientific">Cinchona calisaya</name>
    <dbReference type="NCBI Taxonomy" id="153742"/>
    <lineage>
        <taxon>Eukaryota</taxon>
        <taxon>Viridiplantae</taxon>
        <taxon>Streptophyta</taxon>
        <taxon>Embryophyta</taxon>
        <taxon>Tracheophyta</taxon>
        <taxon>Spermatophyta</taxon>
        <taxon>Magnoliopsida</taxon>
        <taxon>eudicotyledons</taxon>
        <taxon>Gunneridae</taxon>
        <taxon>Pentapetalae</taxon>
        <taxon>asterids</taxon>
        <taxon>lamiids</taxon>
        <taxon>Gentianales</taxon>
        <taxon>Rubiaceae</taxon>
        <taxon>Cinchonoideae</taxon>
        <taxon>Cinchoneae</taxon>
        <taxon>Cinchona</taxon>
    </lineage>
</organism>
<evidence type="ECO:0000313" key="3">
    <source>
        <dbReference type="Proteomes" id="UP001630127"/>
    </source>
</evidence>
<protein>
    <recommendedName>
        <fullName evidence="4">RNase H type-1 domain-containing protein</fullName>
    </recommendedName>
</protein>
<dbReference type="AlphaFoldDB" id="A0ABD2YZ16"/>
<reference evidence="2 3" key="1">
    <citation type="submission" date="2024-11" db="EMBL/GenBank/DDBJ databases">
        <title>A near-complete genome assembly of Cinchona calisaya.</title>
        <authorList>
            <person name="Lian D.C."/>
            <person name="Zhao X.W."/>
            <person name="Wei L."/>
        </authorList>
    </citation>
    <scope>NUCLEOTIDE SEQUENCE [LARGE SCALE GENOMIC DNA]</scope>
    <source>
        <tissue evidence="2">Nenye</tissue>
    </source>
</reference>
<name>A0ABD2YZ16_9GENT</name>